<feature type="coiled-coil region" evidence="1">
    <location>
        <begin position="50"/>
        <end position="77"/>
    </location>
</feature>
<feature type="chain" id="PRO_5002433909" evidence="2">
    <location>
        <begin position="27"/>
        <end position="78"/>
    </location>
</feature>
<proteinExistence type="predicted"/>
<dbReference type="EMBL" id="GBXM01035305">
    <property type="protein sequence ID" value="JAH73272.1"/>
    <property type="molecule type" value="Transcribed_RNA"/>
</dbReference>
<sequence>MRNLSACVVFLLSVAVLCCTIGSILSTCRESLCLSLDSPSSHHPPIGYLHSQLKGEREQLQQQLRYLVQQNQNLDRSY</sequence>
<protein>
    <submittedName>
        <fullName evidence="3">Uncharacterized protein</fullName>
    </submittedName>
</protein>
<reference evidence="3" key="1">
    <citation type="submission" date="2014-11" db="EMBL/GenBank/DDBJ databases">
        <authorList>
            <person name="Amaro Gonzalez C."/>
        </authorList>
    </citation>
    <scope>NUCLEOTIDE SEQUENCE</scope>
</reference>
<name>A0A0E9V5H0_ANGAN</name>
<evidence type="ECO:0000256" key="2">
    <source>
        <dbReference type="SAM" id="SignalP"/>
    </source>
</evidence>
<accession>A0A0E9V5H0</accession>
<reference evidence="3" key="2">
    <citation type="journal article" date="2015" name="Fish Shellfish Immunol.">
        <title>Early steps in the European eel (Anguilla anguilla)-Vibrio vulnificus interaction in the gills: Role of the RtxA13 toxin.</title>
        <authorList>
            <person name="Callol A."/>
            <person name="Pajuelo D."/>
            <person name="Ebbesson L."/>
            <person name="Teles M."/>
            <person name="MacKenzie S."/>
            <person name="Amaro C."/>
        </authorList>
    </citation>
    <scope>NUCLEOTIDE SEQUENCE</scope>
</reference>
<keyword evidence="1" id="KW-0175">Coiled coil</keyword>
<evidence type="ECO:0000313" key="3">
    <source>
        <dbReference type="EMBL" id="JAH73272.1"/>
    </source>
</evidence>
<organism evidence="3">
    <name type="scientific">Anguilla anguilla</name>
    <name type="common">European freshwater eel</name>
    <name type="synonym">Muraena anguilla</name>
    <dbReference type="NCBI Taxonomy" id="7936"/>
    <lineage>
        <taxon>Eukaryota</taxon>
        <taxon>Metazoa</taxon>
        <taxon>Chordata</taxon>
        <taxon>Craniata</taxon>
        <taxon>Vertebrata</taxon>
        <taxon>Euteleostomi</taxon>
        <taxon>Actinopterygii</taxon>
        <taxon>Neopterygii</taxon>
        <taxon>Teleostei</taxon>
        <taxon>Anguilliformes</taxon>
        <taxon>Anguillidae</taxon>
        <taxon>Anguilla</taxon>
    </lineage>
</organism>
<feature type="signal peptide" evidence="2">
    <location>
        <begin position="1"/>
        <end position="26"/>
    </location>
</feature>
<evidence type="ECO:0000256" key="1">
    <source>
        <dbReference type="SAM" id="Coils"/>
    </source>
</evidence>
<keyword evidence="2" id="KW-0732">Signal</keyword>
<dbReference type="AlphaFoldDB" id="A0A0E9V5H0"/>